<organism evidence="1 2">
    <name type="scientific">Malus domestica</name>
    <name type="common">Apple</name>
    <name type="synonym">Pyrus malus</name>
    <dbReference type="NCBI Taxonomy" id="3750"/>
    <lineage>
        <taxon>Eukaryota</taxon>
        <taxon>Viridiplantae</taxon>
        <taxon>Streptophyta</taxon>
        <taxon>Embryophyta</taxon>
        <taxon>Tracheophyta</taxon>
        <taxon>Spermatophyta</taxon>
        <taxon>Magnoliopsida</taxon>
        <taxon>eudicotyledons</taxon>
        <taxon>Gunneridae</taxon>
        <taxon>Pentapetalae</taxon>
        <taxon>rosids</taxon>
        <taxon>fabids</taxon>
        <taxon>Rosales</taxon>
        <taxon>Rosaceae</taxon>
        <taxon>Amygdaloideae</taxon>
        <taxon>Maleae</taxon>
        <taxon>Malus</taxon>
    </lineage>
</organism>
<dbReference type="Proteomes" id="UP000290289">
    <property type="component" value="Chromosome 6"/>
</dbReference>
<name>A0A498JM78_MALDO</name>
<dbReference type="EMBL" id="RDQH01000332">
    <property type="protein sequence ID" value="RXH97059.1"/>
    <property type="molecule type" value="Genomic_DNA"/>
</dbReference>
<evidence type="ECO:0000313" key="2">
    <source>
        <dbReference type="Proteomes" id="UP000290289"/>
    </source>
</evidence>
<evidence type="ECO:0000313" key="1">
    <source>
        <dbReference type="EMBL" id="RXH97059.1"/>
    </source>
</evidence>
<gene>
    <name evidence="1" type="ORF">DVH24_035727</name>
</gene>
<keyword evidence="2" id="KW-1185">Reference proteome</keyword>
<dbReference type="AlphaFoldDB" id="A0A498JM78"/>
<proteinExistence type="predicted"/>
<comment type="caution">
    <text evidence="1">The sequence shown here is derived from an EMBL/GenBank/DDBJ whole genome shotgun (WGS) entry which is preliminary data.</text>
</comment>
<protein>
    <submittedName>
        <fullName evidence="1">Uncharacterized protein</fullName>
    </submittedName>
</protein>
<accession>A0A498JM78</accession>
<reference evidence="1 2" key="1">
    <citation type="submission" date="2018-10" db="EMBL/GenBank/DDBJ databases">
        <title>A high-quality apple genome assembly.</title>
        <authorList>
            <person name="Hu J."/>
        </authorList>
    </citation>
    <scope>NUCLEOTIDE SEQUENCE [LARGE SCALE GENOMIC DNA]</scope>
    <source>
        <strain evidence="2">cv. HFTH1</strain>
        <tissue evidence="1">Young leaf</tissue>
    </source>
</reference>
<sequence>MMRSSFLCCNILNNIWTYRTLPQFTNFLRGSTARGLRPVDRLRCICYCRSGETRDLSIHARLLQRPSSCSPSKLHDPRVFRHMLLQELPPQRMQQLLEGPRQLSDDLNLDLAFVSCFPCSCHFVLYSIS</sequence>